<comment type="caution">
    <text evidence="1">The sequence shown here is derived from an EMBL/GenBank/DDBJ whole genome shotgun (WGS) entry which is preliminary data.</text>
</comment>
<evidence type="ECO:0000313" key="2">
    <source>
        <dbReference type="Proteomes" id="UP000620124"/>
    </source>
</evidence>
<gene>
    <name evidence="1" type="ORF">MVEN_00046200</name>
</gene>
<reference evidence="1" key="1">
    <citation type="submission" date="2020-05" db="EMBL/GenBank/DDBJ databases">
        <title>Mycena genomes resolve the evolution of fungal bioluminescence.</title>
        <authorList>
            <person name="Tsai I.J."/>
        </authorList>
    </citation>
    <scope>NUCLEOTIDE SEQUENCE</scope>
    <source>
        <strain evidence="1">CCC161011</strain>
    </source>
</reference>
<protein>
    <submittedName>
        <fullName evidence="1">Uncharacterized protein</fullName>
    </submittedName>
</protein>
<accession>A0A8H7DDW4</accession>
<sequence length="161" mass="16621">MSSLATFCDVPVSAVFNGNAANSHVSLDWVMDFGLRSRNSQVSGRLTLPCDIGVISLDMNNVPVVASLPSNLVLGLDWLQFVRSAASEITVHLSSGPLDIRCLLVPTFDGHGTSGASSSIDSLFVAPVLRESIGANSSSSVSRGGPGVVSAPLVDTLYAGC</sequence>
<proteinExistence type="predicted"/>
<dbReference type="EMBL" id="JACAZI010000001">
    <property type="protein sequence ID" value="KAF7371889.1"/>
    <property type="molecule type" value="Genomic_DNA"/>
</dbReference>
<keyword evidence="2" id="KW-1185">Reference proteome</keyword>
<evidence type="ECO:0000313" key="1">
    <source>
        <dbReference type="EMBL" id="KAF7371889.1"/>
    </source>
</evidence>
<dbReference type="Proteomes" id="UP000620124">
    <property type="component" value="Unassembled WGS sequence"/>
</dbReference>
<dbReference type="AlphaFoldDB" id="A0A8H7DDW4"/>
<dbReference type="OrthoDB" id="2983170at2759"/>
<name>A0A8H7DDW4_9AGAR</name>
<organism evidence="1 2">
    <name type="scientific">Mycena venus</name>
    <dbReference type="NCBI Taxonomy" id="2733690"/>
    <lineage>
        <taxon>Eukaryota</taxon>
        <taxon>Fungi</taxon>
        <taxon>Dikarya</taxon>
        <taxon>Basidiomycota</taxon>
        <taxon>Agaricomycotina</taxon>
        <taxon>Agaricomycetes</taxon>
        <taxon>Agaricomycetidae</taxon>
        <taxon>Agaricales</taxon>
        <taxon>Marasmiineae</taxon>
        <taxon>Mycenaceae</taxon>
        <taxon>Mycena</taxon>
    </lineage>
</organism>